<dbReference type="AlphaFoldDB" id="A0A517IGL6"/>
<accession>A0A517IGL6</accession>
<evidence type="ECO:0000256" key="1">
    <source>
        <dbReference type="SAM" id="MobiDB-lite"/>
    </source>
</evidence>
<feature type="compositionally biased region" description="Pro residues" evidence="1">
    <location>
        <begin position="9"/>
        <end position="21"/>
    </location>
</feature>
<reference evidence="2 3" key="1">
    <citation type="submission" date="2019-07" db="EMBL/GenBank/DDBJ databases">
        <title>Characterization of Brevibacillus brevis HK544, as a potential biocontrol agent.</title>
        <authorList>
            <person name="Kim H."/>
        </authorList>
    </citation>
    <scope>NUCLEOTIDE SEQUENCE [LARGE SCALE GENOMIC DNA]</scope>
    <source>
        <strain evidence="2 3">HK544</strain>
    </source>
</reference>
<organism evidence="2 3">
    <name type="scientific">Brevibacillus brevis</name>
    <name type="common">Bacillus brevis</name>
    <dbReference type="NCBI Taxonomy" id="1393"/>
    <lineage>
        <taxon>Bacteria</taxon>
        <taxon>Bacillati</taxon>
        <taxon>Bacillota</taxon>
        <taxon>Bacilli</taxon>
        <taxon>Bacillales</taxon>
        <taxon>Paenibacillaceae</taxon>
        <taxon>Brevibacillus</taxon>
    </lineage>
</organism>
<name>A0A517IGL6_BREBE</name>
<dbReference type="Proteomes" id="UP000317713">
    <property type="component" value="Chromosome"/>
</dbReference>
<dbReference type="EMBL" id="CP042161">
    <property type="protein sequence ID" value="QDS38002.1"/>
    <property type="molecule type" value="Genomic_DNA"/>
</dbReference>
<sequence length="100" mass="11419">MMENANPTNPDPEPNPDPNPNPTGDNALLVIKMISGLEKEFDLTASEVQDFINWYNGRADGRGKETYMFDKDFNKGPFTSRKDYVAFSKIQSFEVMEYTK</sequence>
<feature type="region of interest" description="Disordered" evidence="1">
    <location>
        <begin position="1"/>
        <end position="26"/>
    </location>
</feature>
<protein>
    <recommendedName>
        <fullName evidence="4">Galactose oxidase</fullName>
    </recommendedName>
</protein>
<evidence type="ECO:0000313" key="2">
    <source>
        <dbReference type="EMBL" id="QDS38002.1"/>
    </source>
</evidence>
<evidence type="ECO:0008006" key="4">
    <source>
        <dbReference type="Google" id="ProtNLM"/>
    </source>
</evidence>
<evidence type="ECO:0000313" key="3">
    <source>
        <dbReference type="Proteomes" id="UP000317713"/>
    </source>
</evidence>
<proteinExistence type="predicted"/>
<gene>
    <name evidence="2" type="ORF">FPS98_00370</name>
</gene>